<evidence type="ECO:0000313" key="1">
    <source>
        <dbReference type="EMBL" id="KAJ0043435.1"/>
    </source>
</evidence>
<dbReference type="EMBL" id="CM047739">
    <property type="protein sequence ID" value="KAJ0043435.1"/>
    <property type="molecule type" value="Genomic_DNA"/>
</dbReference>
<sequence length="182" mass="19357">MVSFKSYFFQASILLGMMLFVAPSLARANVKVTKGVINDICSKTQNPSFCLGVLNQIPGATTADLPGLAKITIDLASSNSTKTLQLIKSLVPKATNSKLKERYGTCSEHYDNAIGDLDDAQQHLKTGDPMGANLSASASMDEVGDCDDELKGLPADPSVLKGNQDLNNICSIILVIANLIPR</sequence>
<proteinExistence type="predicted"/>
<comment type="caution">
    <text evidence="1">The sequence shown here is derived from an EMBL/GenBank/DDBJ whole genome shotgun (WGS) entry which is preliminary data.</text>
</comment>
<dbReference type="Proteomes" id="UP001163603">
    <property type="component" value="Chromosome 4"/>
</dbReference>
<accession>A0ACC0Z043</accession>
<evidence type="ECO:0000313" key="2">
    <source>
        <dbReference type="Proteomes" id="UP001163603"/>
    </source>
</evidence>
<organism evidence="1 2">
    <name type="scientific">Pistacia integerrima</name>
    <dbReference type="NCBI Taxonomy" id="434235"/>
    <lineage>
        <taxon>Eukaryota</taxon>
        <taxon>Viridiplantae</taxon>
        <taxon>Streptophyta</taxon>
        <taxon>Embryophyta</taxon>
        <taxon>Tracheophyta</taxon>
        <taxon>Spermatophyta</taxon>
        <taxon>Magnoliopsida</taxon>
        <taxon>eudicotyledons</taxon>
        <taxon>Gunneridae</taxon>
        <taxon>Pentapetalae</taxon>
        <taxon>rosids</taxon>
        <taxon>malvids</taxon>
        <taxon>Sapindales</taxon>
        <taxon>Anacardiaceae</taxon>
        <taxon>Pistacia</taxon>
    </lineage>
</organism>
<name>A0ACC0Z043_9ROSI</name>
<gene>
    <name evidence="1" type="ORF">Pint_19453</name>
</gene>
<keyword evidence="2" id="KW-1185">Reference proteome</keyword>
<protein>
    <submittedName>
        <fullName evidence="1">Uncharacterized protein</fullName>
    </submittedName>
</protein>
<reference evidence="2" key="1">
    <citation type="journal article" date="2023" name="G3 (Bethesda)">
        <title>Genome assembly and association tests identify interacting loci associated with vigor, precocity, and sex in interspecific pistachio rootstocks.</title>
        <authorList>
            <person name="Palmer W."/>
            <person name="Jacygrad E."/>
            <person name="Sagayaradj S."/>
            <person name="Cavanaugh K."/>
            <person name="Han R."/>
            <person name="Bertier L."/>
            <person name="Beede B."/>
            <person name="Kafkas S."/>
            <person name="Golino D."/>
            <person name="Preece J."/>
            <person name="Michelmore R."/>
        </authorList>
    </citation>
    <scope>NUCLEOTIDE SEQUENCE [LARGE SCALE GENOMIC DNA]</scope>
</reference>